<dbReference type="InterPro" id="IPR011047">
    <property type="entry name" value="Quinoprotein_ADH-like_sf"/>
</dbReference>
<keyword evidence="3" id="KW-1185">Reference proteome</keyword>
<feature type="chain" id="PRO_5046493058" description="Delta-60 repeat domain-containing protein" evidence="1">
    <location>
        <begin position="21"/>
        <end position="1255"/>
    </location>
</feature>
<dbReference type="SUPFAM" id="SSF63829">
    <property type="entry name" value="Calcium-dependent phosphotriesterase"/>
    <property type="match status" value="1"/>
</dbReference>
<dbReference type="RefSeq" id="WP_345258541.1">
    <property type="nucleotide sequence ID" value="NZ_BAABGY010000026.1"/>
</dbReference>
<dbReference type="InterPro" id="IPR013431">
    <property type="entry name" value="Delta_60_rpt"/>
</dbReference>
<dbReference type="Proteomes" id="UP001501725">
    <property type="component" value="Unassembled WGS sequence"/>
</dbReference>
<dbReference type="Gene3D" id="2.80.10.50">
    <property type="match status" value="6"/>
</dbReference>
<name>A0ABP8HVF6_9BACT</name>
<gene>
    <name evidence="2" type="ORF">GCM10023184_47240</name>
</gene>
<organism evidence="2 3">
    <name type="scientific">Flaviaesturariibacter amylovorans</name>
    <dbReference type="NCBI Taxonomy" id="1084520"/>
    <lineage>
        <taxon>Bacteria</taxon>
        <taxon>Pseudomonadati</taxon>
        <taxon>Bacteroidota</taxon>
        <taxon>Chitinophagia</taxon>
        <taxon>Chitinophagales</taxon>
        <taxon>Chitinophagaceae</taxon>
        <taxon>Flaviaestuariibacter</taxon>
    </lineage>
</organism>
<evidence type="ECO:0008006" key="4">
    <source>
        <dbReference type="Google" id="ProtNLM"/>
    </source>
</evidence>
<evidence type="ECO:0000256" key="1">
    <source>
        <dbReference type="SAM" id="SignalP"/>
    </source>
</evidence>
<sequence>MRTLFLLTLLLCFCTSRAFAQDGTPDLTFNSADSGHYRGDGALGAVYVTLPLPDGKLLLGGYFVSYNGSKQQKLVRLHPDGRLDTTFNQGGTGVNGNAVRALALQPDGRILVAGELISYNGVPSQGVLRLHPDGSRDASFATAFIANAGVGLRALALQPDGKILIGGDQYSVGGVASRGISRLNADGSLDNSFTGAAGQGTVLSVALQSTGAILIGGSFEEYGGVTKRYLARLQPNGSLDAGFPAGPTPDASVSTIVPLAGDALYIGGSFGTPRPRLARLLADGSPDATFVPDPNHTQPTVLAVAPTADGKVLIGGLGNGLYRLLTNGTRDAAFNANAAIGGYIQYSGGTLGAQYNVAYAISALPGGSYIVGGEFSQYGDTVVNGIVRISAAGYRDGSFNRGSGANNGILAAAPQGDGKLVVAGYFTAFNEKTVNGITRLLPDGTPDPAFNVNGRGVKWDAAMGEIQATVVQPDGAILIGGNINRYNGAVVRHLARLLPNGYLDNSFNPGGTGVGGGTVSAIALQPDGKILIGGSFNQYNGHFTRLVARLLPDGSVDPAFTAPFSGANAYEVDAVRVHPDGKLVVTGNFELFSSGVRRHVVRLLPDGSVDATFGIVNNRVHGIEVQADGKLLLAGEFSQYNNTGVSALIRINTDGTVDPSFAAMPAGTRFGPVLALPGGKLLAVATGYFGGDTTRILRLNADGTLDPTFAPVLASRPPGSALANYPLIRLALQADGPLLAYGLFTQLNGTGRNRVARIGNTVAPQLTLGNVTPLTLCAGSNIQVPFQHYGLPAGSIITVQLSDASGSFASPVAIGSSTGTAQGIITAGIPAGTAAGTGYRLRLVSGALLSADNGADIAISAAASQPTWNGAVSTDWNDARNWCGGVPAAGTDALIPAGAARVPLVSNNAQVRHLTVAAGATLSMNTVSYMTLFGNLTVQGNFAASGGLNFRGTTPQSVSALTVARMEVNGAGVQLAGPVTLTGALTLTQGHITLGDQDLTLSGPVAFGSPAAHVITNGTGALRVTGASGIYNFPVGAAAATYNPITITDYTGRSFRVQVRNSIAPAITSPLRGVNRTWIVTPSAASATPASVQLTYADAEGNAQFVPGAAMDGAIHNGSGWNLLPAGGLTVSGTPAQRFATFSTAQFGPVVVGNAGAIGMTTALDPRTVFDGSASLRPALVRGASTELLVRTPQATRVTWQLLDAGGAVLRTFEQVLRPGDNRHPLATGALPAGVYGLVGTTSKGQRIVLRLVKQ</sequence>
<dbReference type="EMBL" id="BAABGY010000026">
    <property type="protein sequence ID" value="GAA4345367.1"/>
    <property type="molecule type" value="Genomic_DNA"/>
</dbReference>
<evidence type="ECO:0000313" key="3">
    <source>
        <dbReference type="Proteomes" id="UP001501725"/>
    </source>
</evidence>
<evidence type="ECO:0000313" key="2">
    <source>
        <dbReference type="EMBL" id="GAA4345367.1"/>
    </source>
</evidence>
<dbReference type="SUPFAM" id="SSF101898">
    <property type="entry name" value="NHL repeat"/>
    <property type="match status" value="1"/>
</dbReference>
<keyword evidence="1" id="KW-0732">Signal</keyword>
<feature type="signal peptide" evidence="1">
    <location>
        <begin position="1"/>
        <end position="20"/>
    </location>
</feature>
<protein>
    <recommendedName>
        <fullName evidence="4">Delta-60 repeat domain-containing protein</fullName>
    </recommendedName>
</protein>
<dbReference type="NCBIfam" id="TIGR02608">
    <property type="entry name" value="delta_60_rpt"/>
    <property type="match status" value="10"/>
</dbReference>
<comment type="caution">
    <text evidence="2">The sequence shown here is derived from an EMBL/GenBank/DDBJ whole genome shotgun (WGS) entry which is preliminary data.</text>
</comment>
<reference evidence="3" key="1">
    <citation type="journal article" date="2019" name="Int. J. Syst. Evol. Microbiol.">
        <title>The Global Catalogue of Microorganisms (GCM) 10K type strain sequencing project: providing services to taxonomists for standard genome sequencing and annotation.</title>
        <authorList>
            <consortium name="The Broad Institute Genomics Platform"/>
            <consortium name="The Broad Institute Genome Sequencing Center for Infectious Disease"/>
            <person name="Wu L."/>
            <person name="Ma J."/>
        </authorList>
    </citation>
    <scope>NUCLEOTIDE SEQUENCE [LARGE SCALE GENOMIC DNA]</scope>
    <source>
        <strain evidence="3">JCM 17919</strain>
    </source>
</reference>
<proteinExistence type="predicted"/>
<dbReference type="SUPFAM" id="SSF50998">
    <property type="entry name" value="Quinoprotein alcohol dehydrogenase-like"/>
    <property type="match status" value="1"/>
</dbReference>
<accession>A0ABP8HVF6</accession>
<dbReference type="Pfam" id="PF17164">
    <property type="entry name" value="DUF5122"/>
    <property type="match status" value="13"/>
</dbReference>